<evidence type="ECO:0000313" key="5">
    <source>
        <dbReference type="Proteomes" id="UP001151529"/>
    </source>
</evidence>
<keyword evidence="2" id="KW-0677">Repeat</keyword>
<evidence type="ECO:0000313" key="4">
    <source>
        <dbReference type="EMBL" id="KAJ6741789.1"/>
    </source>
</evidence>
<dbReference type="OrthoDB" id="185373at2759"/>
<comment type="caution">
    <text evidence="4">The sequence shown here is derived from an EMBL/GenBank/DDBJ whole genome shotgun (WGS) entry which is preliminary data.</text>
</comment>
<dbReference type="InterPro" id="IPR050667">
    <property type="entry name" value="PPR-containing_protein"/>
</dbReference>
<dbReference type="Proteomes" id="UP001151529">
    <property type="component" value="Chromosome 6"/>
</dbReference>
<dbReference type="NCBIfam" id="TIGR00756">
    <property type="entry name" value="PPR"/>
    <property type="match status" value="12"/>
</dbReference>
<reference evidence="4" key="2">
    <citation type="journal article" date="2023" name="Int. J. Mol. Sci.">
        <title>De Novo Assembly and Annotation of 11 Diverse Shrub Willow (Salix) Genomes Reveals Novel Gene Organization in Sex-Linked Regions.</title>
        <authorList>
            <person name="Hyden B."/>
            <person name="Feng K."/>
            <person name="Yates T.B."/>
            <person name="Jawdy S."/>
            <person name="Cereghino C."/>
            <person name="Smart L.B."/>
            <person name="Muchero W."/>
        </authorList>
    </citation>
    <scope>NUCLEOTIDE SEQUENCE [LARGE SCALE GENOMIC DNA]</scope>
    <source>
        <tissue evidence="4">Shoot tip</tissue>
    </source>
</reference>
<dbReference type="Pfam" id="PF01535">
    <property type="entry name" value="PPR"/>
    <property type="match status" value="1"/>
</dbReference>
<dbReference type="PANTHER" id="PTHR47939">
    <property type="entry name" value="MEMBRANE-ASSOCIATED SALT-INDUCIBLE PROTEIN-LIKE"/>
    <property type="match status" value="1"/>
</dbReference>
<dbReference type="PROSITE" id="PS51375">
    <property type="entry name" value="PPR"/>
    <property type="match status" value="12"/>
</dbReference>
<dbReference type="Gene3D" id="1.25.40.10">
    <property type="entry name" value="Tetratricopeptide repeat domain"/>
    <property type="match status" value="5"/>
</dbReference>
<evidence type="ECO:0000256" key="3">
    <source>
        <dbReference type="PROSITE-ProRule" id="PRU00708"/>
    </source>
</evidence>
<dbReference type="PANTHER" id="PTHR47939:SF13">
    <property type="entry name" value="OS03G0201400 PROTEIN"/>
    <property type="match status" value="1"/>
</dbReference>
<name>A0A9Q0V441_SALVM</name>
<proteinExistence type="inferred from homology"/>
<feature type="repeat" description="PPR" evidence="3">
    <location>
        <begin position="279"/>
        <end position="313"/>
    </location>
</feature>
<feature type="repeat" description="PPR" evidence="3">
    <location>
        <begin position="489"/>
        <end position="523"/>
    </location>
</feature>
<feature type="repeat" description="PPR" evidence="3">
    <location>
        <begin position="607"/>
        <end position="641"/>
    </location>
</feature>
<feature type="repeat" description="PPR" evidence="3">
    <location>
        <begin position="314"/>
        <end position="348"/>
    </location>
</feature>
<feature type="repeat" description="PPR" evidence="3">
    <location>
        <begin position="209"/>
        <end position="243"/>
    </location>
</feature>
<dbReference type="EMBL" id="JAPFFL010000002">
    <property type="protein sequence ID" value="KAJ6741789.1"/>
    <property type="molecule type" value="Genomic_DNA"/>
</dbReference>
<evidence type="ECO:0000256" key="1">
    <source>
        <dbReference type="ARBA" id="ARBA00007626"/>
    </source>
</evidence>
<feature type="repeat" description="PPR" evidence="3">
    <location>
        <begin position="524"/>
        <end position="558"/>
    </location>
</feature>
<feature type="repeat" description="PPR" evidence="3">
    <location>
        <begin position="419"/>
        <end position="453"/>
    </location>
</feature>
<evidence type="ECO:0000256" key="2">
    <source>
        <dbReference type="ARBA" id="ARBA00022737"/>
    </source>
</evidence>
<dbReference type="InterPro" id="IPR011990">
    <property type="entry name" value="TPR-like_helical_dom_sf"/>
</dbReference>
<protein>
    <recommendedName>
        <fullName evidence="6">Pentacotripeptide-repeat region of PRORP domain-containing protein</fullName>
    </recommendedName>
</protein>
<feature type="repeat" description="PPR" evidence="3">
    <location>
        <begin position="454"/>
        <end position="488"/>
    </location>
</feature>
<feature type="repeat" description="PPR" evidence="3">
    <location>
        <begin position="349"/>
        <end position="383"/>
    </location>
</feature>
<organism evidence="4 5">
    <name type="scientific">Salix viminalis</name>
    <name type="common">Common osier</name>
    <name type="synonym">Basket willow</name>
    <dbReference type="NCBI Taxonomy" id="40686"/>
    <lineage>
        <taxon>Eukaryota</taxon>
        <taxon>Viridiplantae</taxon>
        <taxon>Streptophyta</taxon>
        <taxon>Embryophyta</taxon>
        <taxon>Tracheophyta</taxon>
        <taxon>Spermatophyta</taxon>
        <taxon>Magnoliopsida</taxon>
        <taxon>eudicotyledons</taxon>
        <taxon>Gunneridae</taxon>
        <taxon>Pentapetalae</taxon>
        <taxon>rosids</taxon>
        <taxon>fabids</taxon>
        <taxon>Malpighiales</taxon>
        <taxon>Salicaceae</taxon>
        <taxon>Saliceae</taxon>
        <taxon>Salix</taxon>
    </lineage>
</organism>
<dbReference type="Pfam" id="PF13041">
    <property type="entry name" value="PPR_2"/>
    <property type="match status" value="6"/>
</dbReference>
<dbReference type="AlphaFoldDB" id="A0A9Q0V441"/>
<evidence type="ECO:0008006" key="6">
    <source>
        <dbReference type="Google" id="ProtNLM"/>
    </source>
</evidence>
<keyword evidence="5" id="KW-1185">Reference proteome</keyword>
<gene>
    <name evidence="4" type="ORF">OIU85_015926</name>
</gene>
<sequence>MNPLSLCFRTKNAFMLARCHHFLTSQTEKRKRNEKQKQKSWAYKSNGKTNNLLKFNLVCPFHALPFPKPIIHLTMTMNLNSLLSMKLHSLLQRHFSHPKPPWVQSLHTSAIQETSVSDEVFTVVKTMNPMEQALEPMVPFLSPKIITSIIQNPPNPQLGFRFFIWASNFKRFRAWESCDLITDLLINQNGLELYCQTLETLKNGGIKVPNDAFLVLIKVYLKMGLTDKAMETFGSMRDFDCTPDVYTYNMILDVLIQKNFLLLALTVYTRMMKVNCLPNVATFSILIDGLCKSGNIKDALHLFDEMTQIGISPDAFTYCVVISGLCRSKRVDDAYRLFDKMKDSGVGPDFVTCNALLNGFCMLDRVDEAFSLLRLFEKDGYVLDVRGYSCLIRGLFRAKRYEDVQLLYGKMIKDSVKPDVYLYTIMMKGLAEAGKVREALKLLNEMTVSGVVPDTVCYNVLIKGLCDMGLLSEARSLQLEISRRDCFPNAKTYSILISGMCRNGLTKDAQEIFNEMEKLGCYPSSVTFNSLIDGLCKTGQLEKANLLFYKMEIGRNPSLFLRLSQGPNHVLDSASLQKMVEQLCDSGLIHKAYKILMQLADSGDAPGIYTYNILVNGFCKMGNFNGAYKLFREMQFKGLSPDNVTYGTLINGLLRFKREEDAFKVFDQMEKNGCTPDAAVYRTMMTWMCRRMELPRAFSLWLKYLRNIRSQEDEAIKAIEGYFEKQEVEKAVRGLLEMDFKLNDFDLGPYAIWLIGLCQTRRVDEALKIFLILEEYKVIITPPSCVKLIYFLLKEGNLDRAIDVFLYTIEKGYLLRRRVANRILTKLVRRKGEMGKDRAIYLLCRMKSVGYDLDAHLLPWTKSLLHQHDIHEMENGVPEMNSGCVEMQNSYGIVGQPWKPTVKQRRKMFQLARKKYAGMKNS</sequence>
<feature type="repeat" description="PPR" evidence="3">
    <location>
        <begin position="642"/>
        <end position="676"/>
    </location>
</feature>
<feature type="repeat" description="PPR" evidence="3">
    <location>
        <begin position="244"/>
        <end position="278"/>
    </location>
</feature>
<reference evidence="4" key="1">
    <citation type="submission" date="2022-11" db="EMBL/GenBank/DDBJ databases">
        <authorList>
            <person name="Hyden B.L."/>
            <person name="Feng K."/>
            <person name="Yates T."/>
            <person name="Jawdy S."/>
            <person name="Smart L.B."/>
            <person name="Muchero W."/>
        </authorList>
    </citation>
    <scope>NUCLEOTIDE SEQUENCE</scope>
    <source>
        <tissue evidence="4">Shoot tip</tissue>
    </source>
</reference>
<feature type="repeat" description="PPR" evidence="3">
    <location>
        <begin position="384"/>
        <end position="418"/>
    </location>
</feature>
<accession>A0A9Q0V441</accession>
<dbReference type="InterPro" id="IPR002885">
    <property type="entry name" value="PPR_rpt"/>
</dbReference>
<comment type="similarity">
    <text evidence="1">Belongs to the PPR family. P subfamily.</text>
</comment>